<reference evidence="1" key="1">
    <citation type="submission" date="2023-03" db="EMBL/GenBank/DDBJ databases">
        <authorList>
            <person name="Steffen K."/>
            <person name="Cardenas P."/>
        </authorList>
    </citation>
    <scope>NUCLEOTIDE SEQUENCE</scope>
</reference>
<comment type="caution">
    <text evidence="1">The sequence shown here is derived from an EMBL/GenBank/DDBJ whole genome shotgun (WGS) entry which is preliminary data.</text>
</comment>
<sequence length="104" mass="11265">MAGGGEPVEITALNSTLGLITAAVTVAGPPQWFANCLVEKAFITRRDAQDILGTPGMPPSRQAGLLLDSVFTKIRASDERGRWFLAFVGIFSRDLVYKDLVEKL</sequence>
<proteinExistence type="predicted"/>
<gene>
    <name evidence="1" type="ORF">GBAR_LOCUS10158</name>
</gene>
<evidence type="ECO:0000313" key="1">
    <source>
        <dbReference type="EMBL" id="CAI8016568.1"/>
    </source>
</evidence>
<accession>A0AA35WCQ4</accession>
<organism evidence="1 2">
    <name type="scientific">Geodia barretti</name>
    <name type="common">Barrett's horny sponge</name>
    <dbReference type="NCBI Taxonomy" id="519541"/>
    <lineage>
        <taxon>Eukaryota</taxon>
        <taxon>Metazoa</taxon>
        <taxon>Porifera</taxon>
        <taxon>Demospongiae</taxon>
        <taxon>Heteroscleromorpha</taxon>
        <taxon>Tetractinellida</taxon>
        <taxon>Astrophorina</taxon>
        <taxon>Geodiidae</taxon>
        <taxon>Geodia</taxon>
    </lineage>
</organism>
<feature type="non-terminal residue" evidence="1">
    <location>
        <position position="104"/>
    </location>
</feature>
<evidence type="ECO:0000313" key="2">
    <source>
        <dbReference type="Proteomes" id="UP001174909"/>
    </source>
</evidence>
<dbReference type="Proteomes" id="UP001174909">
    <property type="component" value="Unassembled WGS sequence"/>
</dbReference>
<dbReference type="AlphaFoldDB" id="A0AA35WCQ4"/>
<protein>
    <submittedName>
        <fullName evidence="1">Uncharacterized protein</fullName>
    </submittedName>
</protein>
<dbReference type="EMBL" id="CASHTH010001539">
    <property type="protein sequence ID" value="CAI8016568.1"/>
    <property type="molecule type" value="Genomic_DNA"/>
</dbReference>
<keyword evidence="2" id="KW-1185">Reference proteome</keyword>
<name>A0AA35WCQ4_GEOBA</name>